<dbReference type="InterPro" id="IPR037069">
    <property type="entry name" value="AcylCoA_DH/ox_N_sf"/>
</dbReference>
<evidence type="ECO:0000256" key="2">
    <source>
        <dbReference type="ARBA" id="ARBA00005023"/>
    </source>
</evidence>
<dbReference type="FunFam" id="1.20.140.10:FF:000004">
    <property type="entry name" value="Acyl-CoA dehydrogenase FadE25"/>
    <property type="match status" value="1"/>
</dbReference>
<evidence type="ECO:0000256" key="3">
    <source>
        <dbReference type="ARBA" id="ARBA00005198"/>
    </source>
</evidence>
<feature type="domain" description="Acyl-CoA dehydrogenase/oxidase C-terminal" evidence="12">
    <location>
        <begin position="238"/>
        <end position="388"/>
    </location>
</feature>
<dbReference type="InterPro" id="IPR046373">
    <property type="entry name" value="Acyl-CoA_Oxase/DH_mid-dom_sf"/>
</dbReference>
<dbReference type="PANTHER" id="PTHR43884:SF1">
    <property type="entry name" value="SHORT_BRANCHED CHAIN SPECIFIC ACYL-COA DEHYDROGENASE, MITOCHONDRIAL"/>
    <property type="match status" value="1"/>
</dbReference>
<evidence type="ECO:0000256" key="8">
    <source>
        <dbReference type="ARBA" id="ARBA00022832"/>
    </source>
</evidence>
<proteinExistence type="inferred from homology"/>
<keyword evidence="9 11" id="KW-0560">Oxidoreductase</keyword>
<dbReference type="PANTHER" id="PTHR43884">
    <property type="entry name" value="ACYL-COA DEHYDROGENASE"/>
    <property type="match status" value="1"/>
</dbReference>
<dbReference type="Gene3D" id="2.40.110.10">
    <property type="entry name" value="Butyryl-CoA Dehydrogenase, subunit A, domain 2"/>
    <property type="match status" value="1"/>
</dbReference>
<evidence type="ECO:0000259" key="14">
    <source>
        <dbReference type="Pfam" id="PF02771"/>
    </source>
</evidence>
<dbReference type="EMBL" id="SPSF01000056">
    <property type="protein sequence ID" value="MPQ64865.1"/>
    <property type="molecule type" value="Genomic_DNA"/>
</dbReference>
<dbReference type="Proteomes" id="UP000342249">
    <property type="component" value="Unassembled WGS sequence"/>
</dbReference>
<accession>A0A5N7IUU0</accession>
<comment type="pathway">
    <text evidence="3">Lipid metabolism; mitochondrial fatty acid beta-oxidation.</text>
</comment>
<dbReference type="InterPro" id="IPR013786">
    <property type="entry name" value="AcylCoA_DH/ox_N"/>
</dbReference>
<evidence type="ECO:0000313" key="16">
    <source>
        <dbReference type="Proteomes" id="UP000342249"/>
    </source>
</evidence>
<dbReference type="GO" id="GO:0050660">
    <property type="term" value="F:flavin adenine dinucleotide binding"/>
    <property type="evidence" value="ECO:0007669"/>
    <property type="project" value="InterPro"/>
</dbReference>
<comment type="subunit">
    <text evidence="5">Homotetramer.</text>
</comment>
<dbReference type="Pfam" id="PF02770">
    <property type="entry name" value="Acyl-CoA_dh_M"/>
    <property type="match status" value="1"/>
</dbReference>
<reference evidence="15 16" key="1">
    <citation type="journal article" date="2019" name="Lett. Appl. Microbiol.">
        <title>A case of 'blown pack' spoilage of vacuum-packaged pork likely associated with Clostridium estertheticum in Canada.</title>
        <authorList>
            <person name="Zhang P."/>
            <person name="Ward P."/>
            <person name="McMullen L.M."/>
            <person name="Yang X."/>
        </authorList>
    </citation>
    <scope>NUCLEOTIDE SEQUENCE [LARGE SCALE GENOMIC DNA]</scope>
    <source>
        <strain evidence="15 16">MA19</strain>
    </source>
</reference>
<comment type="pathway">
    <text evidence="2">Amino-acid degradation.</text>
</comment>
<dbReference type="FunFam" id="1.10.540.10:FF:000026">
    <property type="entry name" value="Acyl-CoA dehydrogenase medium chain"/>
    <property type="match status" value="1"/>
</dbReference>
<keyword evidence="10" id="KW-0443">Lipid metabolism</keyword>
<dbReference type="Gene3D" id="1.20.140.10">
    <property type="entry name" value="Butyryl-CoA Dehydrogenase, subunit A, domain 3"/>
    <property type="match status" value="1"/>
</dbReference>
<evidence type="ECO:0000256" key="6">
    <source>
        <dbReference type="ARBA" id="ARBA00022630"/>
    </source>
</evidence>
<dbReference type="GO" id="GO:0003995">
    <property type="term" value="F:acyl-CoA dehydrogenase activity"/>
    <property type="evidence" value="ECO:0007669"/>
    <property type="project" value="TreeGrafter"/>
</dbReference>
<gene>
    <name evidence="15" type="ORF">E4V82_22630</name>
</gene>
<dbReference type="Pfam" id="PF02771">
    <property type="entry name" value="Acyl-CoA_dh_N"/>
    <property type="match status" value="1"/>
</dbReference>
<dbReference type="Pfam" id="PF00441">
    <property type="entry name" value="Acyl-CoA_dh_1"/>
    <property type="match status" value="1"/>
</dbReference>
<evidence type="ECO:0000256" key="5">
    <source>
        <dbReference type="ARBA" id="ARBA00011881"/>
    </source>
</evidence>
<sequence length="392" mass="43469">MSVMPIDFLTDEERVFCEQMEAFSNSYVAPYTYEMDKEGRLKESVIKDIINQGLMKIEIPEEYGGLGKPFMYSILAIEKLAIVDPAVSVFVDVQNTLVINALMRWGNDNQKQKYLTKLAHNTVGAFSITESESGSDAAKLNCTAEKVHGGYILNGQKHWVTNAAEADIFLIFAKISDISKNKVSKDASLTSFIVDKSELEGITVEKAEEKMGIRASSTCDVNLKNVFVPNENVLGSVGEGLRVALETLTDGRIGISAQMLGLAQGAFECAIKYAQQRKQFGKYISTYQGIQFPIAQMATEIQAVRLLVYNVARMKVAKYDFKELMLHSSMAKLYASQVADRVVSQSLEIIGGKGYMKGNEVEKLYRDCKIGAIYEGTSNIQLLTIARNFVKI</sequence>
<keyword evidence="7 11" id="KW-0274">FAD</keyword>
<dbReference type="PIRSF" id="PIRSF016578">
    <property type="entry name" value="HsaA"/>
    <property type="match status" value="1"/>
</dbReference>
<feature type="domain" description="Acyl-CoA oxidase/dehydrogenase middle" evidence="13">
    <location>
        <begin position="125"/>
        <end position="226"/>
    </location>
</feature>
<dbReference type="GO" id="GO:0006631">
    <property type="term" value="P:fatty acid metabolic process"/>
    <property type="evidence" value="ECO:0007669"/>
    <property type="project" value="UniProtKB-KW"/>
</dbReference>
<dbReference type="AlphaFoldDB" id="A0A5N7IUU0"/>
<evidence type="ECO:0000259" key="12">
    <source>
        <dbReference type="Pfam" id="PF00441"/>
    </source>
</evidence>
<comment type="caution">
    <text evidence="15">The sequence shown here is derived from an EMBL/GenBank/DDBJ whole genome shotgun (WGS) entry which is preliminary data.</text>
</comment>
<evidence type="ECO:0000259" key="13">
    <source>
        <dbReference type="Pfam" id="PF02770"/>
    </source>
</evidence>
<organism evidence="15 16">
    <name type="scientific">Clostridium estertheticum</name>
    <dbReference type="NCBI Taxonomy" id="238834"/>
    <lineage>
        <taxon>Bacteria</taxon>
        <taxon>Bacillati</taxon>
        <taxon>Bacillota</taxon>
        <taxon>Clostridia</taxon>
        <taxon>Eubacteriales</taxon>
        <taxon>Clostridiaceae</taxon>
        <taxon>Clostridium</taxon>
    </lineage>
</organism>
<comment type="cofactor">
    <cofactor evidence="1 11">
        <name>FAD</name>
        <dbReference type="ChEBI" id="CHEBI:57692"/>
    </cofactor>
</comment>
<dbReference type="InterPro" id="IPR036250">
    <property type="entry name" value="AcylCo_DH-like_C"/>
</dbReference>
<evidence type="ECO:0000256" key="1">
    <source>
        <dbReference type="ARBA" id="ARBA00001974"/>
    </source>
</evidence>
<evidence type="ECO:0000256" key="4">
    <source>
        <dbReference type="ARBA" id="ARBA00009347"/>
    </source>
</evidence>
<keyword evidence="8" id="KW-0276">Fatty acid metabolism</keyword>
<dbReference type="SUPFAM" id="SSF56645">
    <property type="entry name" value="Acyl-CoA dehydrogenase NM domain-like"/>
    <property type="match status" value="1"/>
</dbReference>
<dbReference type="Gene3D" id="1.10.540.10">
    <property type="entry name" value="Acyl-CoA dehydrogenase/oxidase, N-terminal domain"/>
    <property type="match status" value="1"/>
</dbReference>
<dbReference type="InterPro" id="IPR009075">
    <property type="entry name" value="AcylCo_DH/oxidase_C"/>
</dbReference>
<feature type="domain" description="Acyl-CoA dehydrogenase/oxidase N-terminal" evidence="14">
    <location>
        <begin position="10"/>
        <end position="120"/>
    </location>
</feature>
<name>A0A5N7IUU0_9CLOT</name>
<evidence type="ECO:0000256" key="11">
    <source>
        <dbReference type="RuleBase" id="RU362125"/>
    </source>
</evidence>
<protein>
    <submittedName>
        <fullName evidence="15">Acyl-CoA dehydrogenase</fullName>
    </submittedName>
</protein>
<dbReference type="SUPFAM" id="SSF47203">
    <property type="entry name" value="Acyl-CoA dehydrogenase C-terminal domain-like"/>
    <property type="match status" value="1"/>
</dbReference>
<evidence type="ECO:0000256" key="9">
    <source>
        <dbReference type="ARBA" id="ARBA00023002"/>
    </source>
</evidence>
<evidence type="ECO:0000256" key="7">
    <source>
        <dbReference type="ARBA" id="ARBA00022827"/>
    </source>
</evidence>
<keyword evidence="6 11" id="KW-0285">Flavoprotein</keyword>
<evidence type="ECO:0000313" key="15">
    <source>
        <dbReference type="EMBL" id="MPQ64865.1"/>
    </source>
</evidence>
<dbReference type="InterPro" id="IPR006091">
    <property type="entry name" value="Acyl-CoA_Oxase/DH_mid-dom"/>
</dbReference>
<dbReference type="InterPro" id="IPR009100">
    <property type="entry name" value="AcylCoA_DH/oxidase_NM_dom_sf"/>
</dbReference>
<evidence type="ECO:0000256" key="10">
    <source>
        <dbReference type="ARBA" id="ARBA00023098"/>
    </source>
</evidence>
<comment type="similarity">
    <text evidence="4 11">Belongs to the acyl-CoA dehydrogenase family.</text>
</comment>